<feature type="compositionally biased region" description="Low complexity" evidence="1">
    <location>
        <begin position="823"/>
        <end position="844"/>
    </location>
</feature>
<feature type="region of interest" description="Disordered" evidence="1">
    <location>
        <begin position="288"/>
        <end position="310"/>
    </location>
</feature>
<feature type="compositionally biased region" description="Polar residues" evidence="1">
    <location>
        <begin position="395"/>
        <end position="405"/>
    </location>
</feature>
<feature type="compositionally biased region" description="Low complexity" evidence="1">
    <location>
        <begin position="516"/>
        <end position="529"/>
    </location>
</feature>
<gene>
    <name evidence="2" type="ORF">LY90DRAFT_664259</name>
</gene>
<name>A0A1Y2FCT0_9FUNG</name>
<dbReference type="EMBL" id="MCOG01000010">
    <property type="protein sequence ID" value="ORY81723.1"/>
    <property type="molecule type" value="Genomic_DNA"/>
</dbReference>
<feature type="compositionally biased region" description="Low complexity" evidence="1">
    <location>
        <begin position="166"/>
        <end position="185"/>
    </location>
</feature>
<dbReference type="OrthoDB" id="2163264at2759"/>
<evidence type="ECO:0000256" key="1">
    <source>
        <dbReference type="SAM" id="MobiDB-lite"/>
    </source>
</evidence>
<feature type="compositionally biased region" description="Low complexity" evidence="1">
    <location>
        <begin position="497"/>
        <end position="507"/>
    </location>
</feature>
<feature type="region of interest" description="Disordered" evidence="1">
    <location>
        <begin position="166"/>
        <end position="230"/>
    </location>
</feature>
<feature type="region of interest" description="Disordered" evidence="1">
    <location>
        <begin position="743"/>
        <end position="774"/>
    </location>
</feature>
<feature type="compositionally biased region" description="Low complexity" evidence="1">
    <location>
        <begin position="194"/>
        <end position="223"/>
    </location>
</feature>
<evidence type="ECO:0000313" key="2">
    <source>
        <dbReference type="EMBL" id="ORY81723.1"/>
    </source>
</evidence>
<feature type="region of interest" description="Disordered" evidence="1">
    <location>
        <begin position="387"/>
        <end position="434"/>
    </location>
</feature>
<feature type="compositionally biased region" description="Low complexity" evidence="1">
    <location>
        <begin position="743"/>
        <end position="758"/>
    </location>
</feature>
<comment type="caution">
    <text evidence="2">The sequence shown here is derived from an EMBL/GenBank/DDBJ whole genome shotgun (WGS) entry which is preliminary data.</text>
</comment>
<feature type="compositionally biased region" description="Basic and acidic residues" evidence="1">
    <location>
        <begin position="411"/>
        <end position="424"/>
    </location>
</feature>
<protein>
    <submittedName>
        <fullName evidence="2">Uncharacterized protein</fullName>
    </submittedName>
</protein>
<dbReference type="STRING" id="1754190.A0A1Y2FCT0"/>
<proteinExistence type="predicted"/>
<accession>A0A1Y2FCT0</accession>
<feature type="region of interest" description="Disordered" evidence="1">
    <location>
        <begin position="455"/>
        <end position="476"/>
    </location>
</feature>
<organism evidence="2 3">
    <name type="scientific">Neocallimastix californiae</name>
    <dbReference type="NCBI Taxonomy" id="1754190"/>
    <lineage>
        <taxon>Eukaryota</taxon>
        <taxon>Fungi</taxon>
        <taxon>Fungi incertae sedis</taxon>
        <taxon>Chytridiomycota</taxon>
        <taxon>Chytridiomycota incertae sedis</taxon>
        <taxon>Neocallimastigomycetes</taxon>
        <taxon>Neocallimastigales</taxon>
        <taxon>Neocallimastigaceae</taxon>
        <taxon>Neocallimastix</taxon>
    </lineage>
</organism>
<dbReference type="AlphaFoldDB" id="A0A1Y2FCT0"/>
<feature type="compositionally biased region" description="Basic and acidic residues" evidence="1">
    <location>
        <begin position="542"/>
        <end position="551"/>
    </location>
</feature>
<feature type="region of interest" description="Disordered" evidence="1">
    <location>
        <begin position="497"/>
        <end position="581"/>
    </location>
</feature>
<feature type="region of interest" description="Disordered" evidence="1">
    <location>
        <begin position="604"/>
        <end position="639"/>
    </location>
</feature>
<feature type="compositionally biased region" description="Basic residues" evidence="1">
    <location>
        <begin position="552"/>
        <end position="567"/>
    </location>
</feature>
<keyword evidence="3" id="KW-1185">Reference proteome</keyword>
<feature type="compositionally biased region" description="Low complexity" evidence="1">
    <location>
        <begin position="609"/>
        <end position="625"/>
    </location>
</feature>
<feature type="compositionally biased region" description="Polar residues" evidence="1">
    <location>
        <begin position="288"/>
        <end position="300"/>
    </location>
</feature>
<evidence type="ECO:0000313" key="3">
    <source>
        <dbReference type="Proteomes" id="UP000193920"/>
    </source>
</evidence>
<reference evidence="2 3" key="1">
    <citation type="submission" date="2016-08" db="EMBL/GenBank/DDBJ databases">
        <title>A Parts List for Fungal Cellulosomes Revealed by Comparative Genomics.</title>
        <authorList>
            <consortium name="DOE Joint Genome Institute"/>
            <person name="Haitjema C.H."/>
            <person name="Gilmore S.P."/>
            <person name="Henske J.K."/>
            <person name="Solomon K.V."/>
            <person name="De Groot R."/>
            <person name="Kuo A."/>
            <person name="Mondo S.J."/>
            <person name="Salamov A.A."/>
            <person name="Labutti K."/>
            <person name="Zhao Z."/>
            <person name="Chiniquy J."/>
            <person name="Barry K."/>
            <person name="Brewer H.M."/>
            <person name="Purvine S.O."/>
            <person name="Wright A.T."/>
            <person name="Boxma B."/>
            <person name="Van Alen T."/>
            <person name="Hackstein J.H."/>
            <person name="Baker S.E."/>
            <person name="Grigoriev I.V."/>
            <person name="O'Malley M.A."/>
        </authorList>
    </citation>
    <scope>NUCLEOTIDE SEQUENCE [LARGE SCALE GENOMIC DNA]</scope>
    <source>
        <strain evidence="2 3">G1</strain>
    </source>
</reference>
<sequence>MSTLYSLSTASKKANEELNPKLNLMSKNNNISLSPKIKRTIDEHHKKSKIIRNRNYNYVKSTKNQVQNFNFNKNNIQKNFEINSLVSIKSVKLDENQEIIDTNKLLKKEINSRKENDTQKIVSTLPIDYKSNDESNHVILNSTVTYYNNNQNTIDNGQIQNTTSSLNSQLLSSSSSSPINLSHSSQKNKEDTYIINENSNSLSHSSSPSILYSNSSSSSNSSNKHLKEEEEEELIRDIELKENGNNLNSMYNAEEIDQILSNDYPELDEMISDENFFKILNSILSPNSSTQINSQQNTTNPPMPSLPEHQNENTITELSHHNENTNTTNIPAFSPNPHLNPFEVLSQKENSKKNNMDEVRITSQPNNLNPIQNNENKNVSEKTIHINKESENKNVQENSVNQKSIDVNVDVDDKNKENHKKENHSQYSSSLSTIKEDKSLKNNIKITIHHSLSSDYIKEREQTPSPPDHVRSHRFSNSKTFTIPKIIDTPLYFSSTLSSSSSSSESSHTVNEEGLSANSSQSSIASFNHSQKESVIIRRYKEKSETSDPAKKNLKLKNKKLRSKSKPSHVNSLRKEILKRNLKHENDKNELINKRLKLDGIIGQDQTNKKGSTTNSSSATSSLQKSSRHSSILDKNSKIIKKSSSSKNLNEKLIKKINSSSSLDSYIHSVSRNYMPVGIALKKEQGIITKHGVIPFKNDKSNPIDRIHHEIPVLTGNTANLINSFLAMSNNNINNSKVDNKLTSSTTNTTTTTNINSIEKYMNKPEEGSNTKSEPMQLIIPSSHSKKSIKTYSQLTLNSSKLKTNSSISATDTTTINGIKIPSASSSSTSPNKLDSTTSSSNTNDHNKKSGGDTDDTPLTYLRNSRKTLMKYIKNSIKKQSGKIQQTKSTAERKGLVVQKNKLVRKKKWLKSI</sequence>
<dbReference type="Proteomes" id="UP000193920">
    <property type="component" value="Unassembled WGS sequence"/>
</dbReference>
<feature type="region of interest" description="Disordered" evidence="1">
    <location>
        <begin position="322"/>
        <end position="342"/>
    </location>
</feature>
<feature type="region of interest" description="Disordered" evidence="1">
    <location>
        <begin position="818"/>
        <end position="860"/>
    </location>
</feature>